<protein>
    <submittedName>
        <fullName evidence="1">17380_t:CDS:1</fullName>
    </submittedName>
</protein>
<gene>
    <name evidence="1" type="ORF">GMARGA_LOCUS31967</name>
</gene>
<dbReference type="EMBL" id="CAJVQB010048981">
    <property type="protein sequence ID" value="CAG8834262.1"/>
    <property type="molecule type" value="Genomic_DNA"/>
</dbReference>
<dbReference type="Proteomes" id="UP000789901">
    <property type="component" value="Unassembled WGS sequence"/>
</dbReference>
<keyword evidence="2" id="KW-1185">Reference proteome</keyword>
<sequence length="69" mass="7929">EFILVINDDDEVSVKATNFNSEKLTTAAVKKKNVDINIFQEQIDDRELVKLMNYNNVNKVTADSVREKI</sequence>
<feature type="non-terminal residue" evidence="1">
    <location>
        <position position="1"/>
    </location>
</feature>
<evidence type="ECO:0000313" key="1">
    <source>
        <dbReference type="EMBL" id="CAG8834262.1"/>
    </source>
</evidence>
<name>A0ABN7WL99_GIGMA</name>
<accession>A0ABN7WL99</accession>
<proteinExistence type="predicted"/>
<comment type="caution">
    <text evidence="1">The sequence shown here is derived from an EMBL/GenBank/DDBJ whole genome shotgun (WGS) entry which is preliminary data.</text>
</comment>
<evidence type="ECO:0000313" key="2">
    <source>
        <dbReference type="Proteomes" id="UP000789901"/>
    </source>
</evidence>
<organism evidence="1 2">
    <name type="scientific">Gigaspora margarita</name>
    <dbReference type="NCBI Taxonomy" id="4874"/>
    <lineage>
        <taxon>Eukaryota</taxon>
        <taxon>Fungi</taxon>
        <taxon>Fungi incertae sedis</taxon>
        <taxon>Mucoromycota</taxon>
        <taxon>Glomeromycotina</taxon>
        <taxon>Glomeromycetes</taxon>
        <taxon>Diversisporales</taxon>
        <taxon>Gigasporaceae</taxon>
        <taxon>Gigaspora</taxon>
    </lineage>
</organism>
<reference evidence="1 2" key="1">
    <citation type="submission" date="2021-06" db="EMBL/GenBank/DDBJ databases">
        <authorList>
            <person name="Kallberg Y."/>
            <person name="Tangrot J."/>
            <person name="Rosling A."/>
        </authorList>
    </citation>
    <scope>NUCLEOTIDE SEQUENCE [LARGE SCALE GENOMIC DNA]</scope>
    <source>
        <strain evidence="1 2">120-4 pot B 10/14</strain>
    </source>
</reference>